<gene>
    <name evidence="5" type="ORF">C8R21_1782</name>
</gene>
<evidence type="ECO:0000256" key="2">
    <source>
        <dbReference type="ARBA" id="ARBA00022741"/>
    </source>
</evidence>
<evidence type="ECO:0000313" key="5">
    <source>
        <dbReference type="EMBL" id="PTQ76167.1"/>
    </source>
</evidence>
<dbReference type="InterPro" id="IPR009926">
    <property type="entry name" value="T3SS_YcgR_PilZN"/>
</dbReference>
<evidence type="ECO:0000259" key="4">
    <source>
        <dbReference type="Pfam" id="PF07317"/>
    </source>
</evidence>
<keyword evidence="3" id="KW-0975">Bacterial flagellum</keyword>
<comment type="caution">
    <text evidence="5">The sequence shown here is derived from an EMBL/GenBank/DDBJ whole genome shotgun (WGS) entry which is preliminary data.</text>
</comment>
<reference evidence="5 6" key="1">
    <citation type="submission" date="2018-04" db="EMBL/GenBank/DDBJ databases">
        <title>Active sludge and wastewater microbial communities from Klosterneuburg, Austria.</title>
        <authorList>
            <person name="Wagner M."/>
        </authorList>
    </citation>
    <scope>NUCLEOTIDE SEQUENCE [LARGE SCALE GENOMIC DNA]</scope>
    <source>
        <strain evidence="5 6">Nl12</strain>
    </source>
</reference>
<protein>
    <submittedName>
        <fullName evidence="5">Regulator YcgR</fullName>
    </submittedName>
</protein>
<name>A0A2T5HX66_9PROT</name>
<keyword evidence="1" id="KW-0973">c-di-GMP</keyword>
<evidence type="ECO:0000256" key="1">
    <source>
        <dbReference type="ARBA" id="ARBA00022636"/>
    </source>
</evidence>
<keyword evidence="2" id="KW-0547">Nucleotide-binding</keyword>
<dbReference type="Gene3D" id="2.30.110.10">
    <property type="entry name" value="Electron Transport, Fmn-binding Protein, Chain A"/>
    <property type="match status" value="1"/>
</dbReference>
<dbReference type="EMBL" id="QAOK01000078">
    <property type="protein sequence ID" value="PTQ76167.1"/>
    <property type="molecule type" value="Genomic_DNA"/>
</dbReference>
<dbReference type="Proteomes" id="UP000244152">
    <property type="component" value="Unassembled WGS sequence"/>
</dbReference>
<evidence type="ECO:0000256" key="3">
    <source>
        <dbReference type="ARBA" id="ARBA00023143"/>
    </source>
</evidence>
<sequence>MADSRPDLPDNNRKYRISSKNDILSVLRLMIRNNSQSTCYFGDAGSFSPTALLNLDSQRGEMVLDYGPDEEINQQVICFRNSGPDRK</sequence>
<proteinExistence type="predicted"/>
<feature type="domain" description="Type III secretion system flagellar brake protein YcgR PilZN" evidence="4">
    <location>
        <begin position="15"/>
        <end position="76"/>
    </location>
</feature>
<accession>A0A2T5HX66</accession>
<dbReference type="InterPro" id="IPR012349">
    <property type="entry name" value="Split_barrel_FMN-bd"/>
</dbReference>
<dbReference type="AlphaFoldDB" id="A0A2T5HX66"/>
<dbReference type="Pfam" id="PF07317">
    <property type="entry name" value="PilZN"/>
    <property type="match status" value="1"/>
</dbReference>
<dbReference type="RefSeq" id="WP_181258982.1">
    <property type="nucleotide sequence ID" value="NZ_QAOK01000078.1"/>
</dbReference>
<evidence type="ECO:0000313" key="6">
    <source>
        <dbReference type="Proteomes" id="UP000244152"/>
    </source>
</evidence>
<dbReference type="GO" id="GO:0000166">
    <property type="term" value="F:nucleotide binding"/>
    <property type="evidence" value="ECO:0007669"/>
    <property type="project" value="UniProtKB-KW"/>
</dbReference>
<organism evidence="5 6">
    <name type="scientific">Nitrosospira multiformis</name>
    <dbReference type="NCBI Taxonomy" id="1231"/>
    <lineage>
        <taxon>Bacteria</taxon>
        <taxon>Pseudomonadati</taxon>
        <taxon>Pseudomonadota</taxon>
        <taxon>Betaproteobacteria</taxon>
        <taxon>Nitrosomonadales</taxon>
        <taxon>Nitrosomonadaceae</taxon>
        <taxon>Nitrosospira</taxon>
    </lineage>
</organism>